<dbReference type="Proteomes" id="UP000807353">
    <property type="component" value="Unassembled WGS sequence"/>
</dbReference>
<dbReference type="EMBL" id="MU150266">
    <property type="protein sequence ID" value="KAF9463025.1"/>
    <property type="molecule type" value="Genomic_DNA"/>
</dbReference>
<evidence type="ECO:0000313" key="2">
    <source>
        <dbReference type="EMBL" id="KAF9463025.1"/>
    </source>
</evidence>
<accession>A0A9P5Y8C1</accession>
<dbReference type="CDD" id="cd18186">
    <property type="entry name" value="BTB_POZ_ZBTB_KLHL-like"/>
    <property type="match status" value="1"/>
</dbReference>
<proteinExistence type="predicted"/>
<dbReference type="AlphaFoldDB" id="A0A9P5Y8C1"/>
<organism evidence="2 3">
    <name type="scientific">Collybia nuda</name>
    <dbReference type="NCBI Taxonomy" id="64659"/>
    <lineage>
        <taxon>Eukaryota</taxon>
        <taxon>Fungi</taxon>
        <taxon>Dikarya</taxon>
        <taxon>Basidiomycota</taxon>
        <taxon>Agaricomycotina</taxon>
        <taxon>Agaricomycetes</taxon>
        <taxon>Agaricomycetidae</taxon>
        <taxon>Agaricales</taxon>
        <taxon>Tricholomatineae</taxon>
        <taxon>Clitocybaceae</taxon>
        <taxon>Collybia</taxon>
    </lineage>
</organism>
<gene>
    <name evidence="2" type="ORF">BDZ94DRAFT_1309134</name>
</gene>
<name>A0A9P5Y8C1_9AGAR</name>
<keyword evidence="3" id="KW-1185">Reference proteome</keyword>
<reference evidence="2" key="1">
    <citation type="submission" date="2020-11" db="EMBL/GenBank/DDBJ databases">
        <authorList>
            <consortium name="DOE Joint Genome Institute"/>
            <person name="Ahrendt S."/>
            <person name="Riley R."/>
            <person name="Andreopoulos W."/>
            <person name="Labutti K."/>
            <person name="Pangilinan J."/>
            <person name="Ruiz-Duenas F.J."/>
            <person name="Barrasa J.M."/>
            <person name="Sanchez-Garcia M."/>
            <person name="Camarero S."/>
            <person name="Miyauchi S."/>
            <person name="Serrano A."/>
            <person name="Linde D."/>
            <person name="Babiker R."/>
            <person name="Drula E."/>
            <person name="Ayuso-Fernandez I."/>
            <person name="Pacheco R."/>
            <person name="Padilla G."/>
            <person name="Ferreira P."/>
            <person name="Barriuso J."/>
            <person name="Kellner H."/>
            <person name="Castanera R."/>
            <person name="Alfaro M."/>
            <person name="Ramirez L."/>
            <person name="Pisabarro A.G."/>
            <person name="Kuo A."/>
            <person name="Tritt A."/>
            <person name="Lipzen A."/>
            <person name="He G."/>
            <person name="Yan M."/>
            <person name="Ng V."/>
            <person name="Cullen D."/>
            <person name="Martin F."/>
            <person name="Rosso M.-N."/>
            <person name="Henrissat B."/>
            <person name="Hibbett D."/>
            <person name="Martinez A.T."/>
            <person name="Grigoriev I.V."/>
        </authorList>
    </citation>
    <scope>NUCLEOTIDE SEQUENCE</scope>
    <source>
        <strain evidence="2">CBS 247.69</strain>
    </source>
</reference>
<dbReference type="Pfam" id="PF00651">
    <property type="entry name" value="BTB"/>
    <property type="match status" value="1"/>
</dbReference>
<evidence type="ECO:0000313" key="3">
    <source>
        <dbReference type="Proteomes" id="UP000807353"/>
    </source>
</evidence>
<dbReference type="PROSITE" id="PS50097">
    <property type="entry name" value="BTB"/>
    <property type="match status" value="1"/>
</dbReference>
<comment type="caution">
    <text evidence="2">The sequence shown here is derived from an EMBL/GenBank/DDBJ whole genome shotgun (WGS) entry which is preliminary data.</text>
</comment>
<dbReference type="SUPFAM" id="SSF54695">
    <property type="entry name" value="POZ domain"/>
    <property type="match status" value="1"/>
</dbReference>
<dbReference type="OrthoDB" id="2879636at2759"/>
<protein>
    <recommendedName>
        <fullName evidence="1">BTB domain-containing protein</fullName>
    </recommendedName>
</protein>
<sequence length="327" mass="37371">MSLGKRGEPWFDDGNIILVTDEDKTAFRLHRGVLGRHSEVFEDMFCIPQPVSHGTDIYDGCQVVCVYDLPSEFSTLITALYDGATFHNRNFDDFLNLVSILRLSTKYFIAHLRIQAIRFLAETWSYTLHGHDAMVARALTSPVANNTTYPYVHPLHILNLAREVNIQIVVPSALYFLSLYPLIDLLRADHPKLQSNHPSTPSSVLDSADIKDYTLMFQHRMNITLDFVRRFFDKRPALCKCPTTTICIRGFSKLSSRLSRSWVLRTGPLHFMVQAIQVLREEPIVCQQCRVDFERDVNTLREAIWKDLPTVVGLAGWDQLEAVDLSS</sequence>
<dbReference type="InterPro" id="IPR011333">
    <property type="entry name" value="SKP1/BTB/POZ_sf"/>
</dbReference>
<dbReference type="InterPro" id="IPR000210">
    <property type="entry name" value="BTB/POZ_dom"/>
</dbReference>
<feature type="domain" description="BTB" evidence="1">
    <location>
        <begin position="14"/>
        <end position="89"/>
    </location>
</feature>
<evidence type="ECO:0000259" key="1">
    <source>
        <dbReference type="PROSITE" id="PS50097"/>
    </source>
</evidence>
<dbReference type="Gene3D" id="3.30.710.10">
    <property type="entry name" value="Potassium Channel Kv1.1, Chain A"/>
    <property type="match status" value="1"/>
</dbReference>